<dbReference type="Pfam" id="PF00343">
    <property type="entry name" value="Phosphorylase"/>
    <property type="match status" value="1"/>
</dbReference>
<accession>A0ABV7UKI5</accession>
<comment type="function">
    <text evidence="8">Phosphorylase is an important allosteric enzyme in carbohydrate metabolism. Enzymes from different sources differ in their regulatory mechanisms and in their natural substrates. However, all known phosphorylases share catalytic and structural properties.</text>
</comment>
<keyword evidence="7 9" id="KW-0119">Carbohydrate metabolism</keyword>
<dbReference type="Gene3D" id="3.40.50.2000">
    <property type="entry name" value="Glycogen Phosphorylase B"/>
    <property type="match status" value="2"/>
</dbReference>
<keyword evidence="4 9" id="KW-0328">Glycosyltransferase</keyword>
<evidence type="ECO:0000256" key="3">
    <source>
        <dbReference type="ARBA" id="ARBA00006047"/>
    </source>
</evidence>
<evidence type="ECO:0000256" key="5">
    <source>
        <dbReference type="ARBA" id="ARBA00022679"/>
    </source>
</evidence>
<dbReference type="SUPFAM" id="SSF53756">
    <property type="entry name" value="UDP-Glycosyltransferase/glycogen phosphorylase"/>
    <property type="match status" value="1"/>
</dbReference>
<gene>
    <name evidence="11" type="ORF">ACFONL_16385</name>
</gene>
<organism evidence="11 12">
    <name type="scientific">Camelimonas fluminis</name>
    <dbReference type="NCBI Taxonomy" id="1576911"/>
    <lineage>
        <taxon>Bacteria</taxon>
        <taxon>Pseudomonadati</taxon>
        <taxon>Pseudomonadota</taxon>
        <taxon>Alphaproteobacteria</taxon>
        <taxon>Hyphomicrobiales</taxon>
        <taxon>Chelatococcaceae</taxon>
        <taxon>Camelimonas</taxon>
    </lineage>
</organism>
<comment type="caution">
    <text evidence="11">The sequence shown here is derived from an EMBL/GenBank/DDBJ whole genome shotgun (WGS) entry which is preliminary data.</text>
</comment>
<dbReference type="PROSITE" id="PS00102">
    <property type="entry name" value="PHOSPHORYLASE"/>
    <property type="match status" value="1"/>
</dbReference>
<name>A0ABV7UKI5_9HYPH</name>
<comment type="similarity">
    <text evidence="3 9">Belongs to the glycogen phosphorylase family.</text>
</comment>
<evidence type="ECO:0000313" key="12">
    <source>
        <dbReference type="Proteomes" id="UP001595704"/>
    </source>
</evidence>
<evidence type="ECO:0000256" key="1">
    <source>
        <dbReference type="ARBA" id="ARBA00001275"/>
    </source>
</evidence>
<dbReference type="PANTHER" id="PTHR11468">
    <property type="entry name" value="GLYCOGEN PHOSPHORYLASE"/>
    <property type="match status" value="1"/>
</dbReference>
<evidence type="ECO:0000313" key="11">
    <source>
        <dbReference type="EMBL" id="MFC3638919.1"/>
    </source>
</evidence>
<dbReference type="InterPro" id="IPR035090">
    <property type="entry name" value="Pyridoxal_P_attach_site"/>
</dbReference>
<evidence type="ECO:0000256" key="10">
    <source>
        <dbReference type="SAM" id="MobiDB-lite"/>
    </source>
</evidence>
<evidence type="ECO:0000256" key="6">
    <source>
        <dbReference type="ARBA" id="ARBA00022898"/>
    </source>
</evidence>
<keyword evidence="12" id="KW-1185">Reference proteome</keyword>
<dbReference type="GO" id="GO:0004645">
    <property type="term" value="F:1,4-alpha-oligoglucan phosphorylase activity"/>
    <property type="evidence" value="ECO:0007669"/>
    <property type="project" value="UniProtKB-EC"/>
</dbReference>
<dbReference type="CDD" id="cd04300">
    <property type="entry name" value="GT35_Glycogen_Phosphorylase"/>
    <property type="match status" value="1"/>
</dbReference>
<sequence>MTQGFPLTVPVREPSAPSSPDDQVARVKAQVVRKLSYSLGKSPDVAQAHDWLTAAILAARDHVIDVWHRSTRESYATGRKRVYYLSLEFLIGRSLSDTLNNLGLTGPMAQALEELGVDLAMLETMEPDAALGNGGLGRLAACYMEAMASVGVAALGYGIRYDHGLFKQRIDGGKQVETPEDWLSFRNPWEFERRESAYKIGFGGTLTPASEPGQVLWTPGETIFAVAYDTPVVGWKGRDASTLRLWRARAMHPLSLDAFNQGDLVGAVAERNRAEAISKVLYPNDSTPVGQELRLRQEYFFTSASLQDLVRRHLRQFGALDNLADKVAIQLNDTHPSLAVAELMRLLVDEHGFEWERAWEITTATISYTNHTLLPEALETWPVALMERLLPRHMQLIFRINARFLDGVRRENPETDLAALSLIDEHHGRRVRMAHLAFVGSHKVNGVSALHSNLMKETVFAPLNSVFPDRITNVTNGITPRRWLLNANPGLTGLLQETCGERVTDDIGLIRQFGALAGDAAVHDRLAAIRRENKLKLAKIIRQDCGVTVDPAALFDVQIKRIHEYKRQLLNILETIALYDAIRSEPYREWAPRVKIFAGKAASSYATAKSIINLINDVAAVVNNDITTRDRLKVVFLPNYNVSLAEAIIPAADLSEQISTAGMEASGTGNMKFALNGAVTIGTLDGANIEIGERVGEDNIMIFGMTADQVEAARRNPRPSADIIRDSAQLEGVLDAVAGGVYSPGEPDRYAGLVEGLTANDWFMVLNDFESYRLTQRRVDTLWADQGRWWRMSVNNTAHCAWFSADRAIREYGARIWSLSTTAPGQG</sequence>
<dbReference type="Proteomes" id="UP001595704">
    <property type="component" value="Unassembled WGS sequence"/>
</dbReference>
<dbReference type="InterPro" id="IPR000811">
    <property type="entry name" value="Glyco_trans_35"/>
</dbReference>
<comment type="catalytic activity">
    <reaction evidence="1 9">
        <text>[(1-&gt;4)-alpha-D-glucosyl](n) + phosphate = [(1-&gt;4)-alpha-D-glucosyl](n-1) + alpha-D-glucose 1-phosphate</text>
        <dbReference type="Rhea" id="RHEA:41732"/>
        <dbReference type="Rhea" id="RHEA-COMP:9584"/>
        <dbReference type="Rhea" id="RHEA-COMP:9586"/>
        <dbReference type="ChEBI" id="CHEBI:15444"/>
        <dbReference type="ChEBI" id="CHEBI:43474"/>
        <dbReference type="ChEBI" id="CHEBI:58601"/>
        <dbReference type="EC" id="2.4.1.1"/>
    </reaction>
</comment>
<protein>
    <recommendedName>
        <fullName evidence="9">Alpha-1,4 glucan phosphorylase</fullName>
        <ecNumber evidence="9">2.4.1.1</ecNumber>
    </recommendedName>
</protein>
<comment type="cofactor">
    <cofactor evidence="2 9">
        <name>pyridoxal 5'-phosphate</name>
        <dbReference type="ChEBI" id="CHEBI:597326"/>
    </cofactor>
</comment>
<keyword evidence="5 9" id="KW-0808">Transferase</keyword>
<evidence type="ECO:0000256" key="9">
    <source>
        <dbReference type="RuleBase" id="RU000587"/>
    </source>
</evidence>
<proteinExistence type="inferred from homology"/>
<evidence type="ECO:0000256" key="2">
    <source>
        <dbReference type="ARBA" id="ARBA00001933"/>
    </source>
</evidence>
<dbReference type="NCBIfam" id="TIGR02093">
    <property type="entry name" value="P_ylase"/>
    <property type="match status" value="1"/>
</dbReference>
<feature type="region of interest" description="Disordered" evidence="10">
    <location>
        <begin position="1"/>
        <end position="24"/>
    </location>
</feature>
<comment type="function">
    <text evidence="9">Allosteric enzyme that catalyzes the rate-limiting step in glycogen catabolism, the phosphorolytic cleavage of glycogen to produce glucose-1-phosphate, and plays a central role in maintaining cellular and organismal glucose homeostasis.</text>
</comment>
<dbReference type="EMBL" id="JBHRYC010000082">
    <property type="protein sequence ID" value="MFC3638919.1"/>
    <property type="molecule type" value="Genomic_DNA"/>
</dbReference>
<reference evidence="12" key="1">
    <citation type="journal article" date="2019" name="Int. J. Syst. Evol. Microbiol.">
        <title>The Global Catalogue of Microorganisms (GCM) 10K type strain sequencing project: providing services to taxonomists for standard genome sequencing and annotation.</title>
        <authorList>
            <consortium name="The Broad Institute Genomics Platform"/>
            <consortium name="The Broad Institute Genome Sequencing Center for Infectious Disease"/>
            <person name="Wu L."/>
            <person name="Ma J."/>
        </authorList>
    </citation>
    <scope>NUCLEOTIDE SEQUENCE [LARGE SCALE GENOMIC DNA]</scope>
    <source>
        <strain evidence="12">KCTC 42282</strain>
    </source>
</reference>
<dbReference type="EC" id="2.4.1.1" evidence="9"/>
<evidence type="ECO:0000256" key="8">
    <source>
        <dbReference type="ARBA" id="ARBA00025174"/>
    </source>
</evidence>
<dbReference type="PANTHER" id="PTHR11468:SF3">
    <property type="entry name" value="GLYCOGEN PHOSPHORYLASE, LIVER FORM"/>
    <property type="match status" value="1"/>
</dbReference>
<evidence type="ECO:0000256" key="4">
    <source>
        <dbReference type="ARBA" id="ARBA00022676"/>
    </source>
</evidence>
<dbReference type="InterPro" id="IPR011833">
    <property type="entry name" value="Glycg_phsphrylas"/>
</dbReference>
<dbReference type="RefSeq" id="WP_191320237.1">
    <property type="nucleotide sequence ID" value="NZ_BNCG01000015.1"/>
</dbReference>
<evidence type="ECO:0000256" key="7">
    <source>
        <dbReference type="ARBA" id="ARBA00023277"/>
    </source>
</evidence>
<dbReference type="PIRSF" id="PIRSF000460">
    <property type="entry name" value="Pprylas_GlgP"/>
    <property type="match status" value="1"/>
</dbReference>
<keyword evidence="6 9" id="KW-0663">Pyridoxal phosphate</keyword>